<feature type="compositionally biased region" description="Polar residues" evidence="1">
    <location>
        <begin position="128"/>
        <end position="144"/>
    </location>
</feature>
<accession>A0ABR2NY13</accession>
<reference evidence="2 3" key="1">
    <citation type="journal article" date="2024" name="G3 (Bethesda)">
        <title>Genome assembly of Hibiscus sabdariffa L. provides insights into metabolisms of medicinal natural products.</title>
        <authorList>
            <person name="Kim T."/>
        </authorList>
    </citation>
    <scope>NUCLEOTIDE SEQUENCE [LARGE SCALE GENOMIC DNA]</scope>
    <source>
        <strain evidence="2">TK-2024</strain>
        <tissue evidence="2">Old leaves</tissue>
    </source>
</reference>
<name>A0ABR2NY13_9ROSI</name>
<evidence type="ECO:0000256" key="1">
    <source>
        <dbReference type="SAM" id="MobiDB-lite"/>
    </source>
</evidence>
<evidence type="ECO:0000313" key="3">
    <source>
        <dbReference type="Proteomes" id="UP001396334"/>
    </source>
</evidence>
<comment type="caution">
    <text evidence="2">The sequence shown here is derived from an EMBL/GenBank/DDBJ whole genome shotgun (WGS) entry which is preliminary data.</text>
</comment>
<keyword evidence="3" id="KW-1185">Reference proteome</keyword>
<proteinExistence type="predicted"/>
<protein>
    <submittedName>
        <fullName evidence="2">Uncharacterized protein</fullName>
    </submittedName>
</protein>
<dbReference type="Proteomes" id="UP001396334">
    <property type="component" value="Unassembled WGS sequence"/>
</dbReference>
<dbReference type="EMBL" id="JBBPBN010000090">
    <property type="protein sequence ID" value="KAK8981073.1"/>
    <property type="molecule type" value="Genomic_DNA"/>
</dbReference>
<feature type="region of interest" description="Disordered" evidence="1">
    <location>
        <begin position="123"/>
        <end position="144"/>
    </location>
</feature>
<gene>
    <name evidence="2" type="ORF">V6N11_059760</name>
</gene>
<evidence type="ECO:0000313" key="2">
    <source>
        <dbReference type="EMBL" id="KAK8981073.1"/>
    </source>
</evidence>
<sequence>MNRDALRPPGASHSSSITAQVGDAAFVVDNDAIHNSNVVQVSHGSHAYAGAGACAGEIYARFLLPEEAAAAESGVQAPWHTRSSPAQFGTCKVDVRRLVDLGLGSAVDEEESNQLRQQKVLLGKRKTACSSTDPLSEANESVSA</sequence>
<organism evidence="2 3">
    <name type="scientific">Hibiscus sabdariffa</name>
    <name type="common">roselle</name>
    <dbReference type="NCBI Taxonomy" id="183260"/>
    <lineage>
        <taxon>Eukaryota</taxon>
        <taxon>Viridiplantae</taxon>
        <taxon>Streptophyta</taxon>
        <taxon>Embryophyta</taxon>
        <taxon>Tracheophyta</taxon>
        <taxon>Spermatophyta</taxon>
        <taxon>Magnoliopsida</taxon>
        <taxon>eudicotyledons</taxon>
        <taxon>Gunneridae</taxon>
        <taxon>Pentapetalae</taxon>
        <taxon>rosids</taxon>
        <taxon>malvids</taxon>
        <taxon>Malvales</taxon>
        <taxon>Malvaceae</taxon>
        <taxon>Malvoideae</taxon>
        <taxon>Hibiscus</taxon>
    </lineage>
</organism>